<proteinExistence type="predicted"/>
<dbReference type="EMBL" id="RBNJ01004354">
    <property type="protein sequence ID" value="RUS30037.1"/>
    <property type="molecule type" value="Genomic_DNA"/>
</dbReference>
<evidence type="ECO:0000313" key="3">
    <source>
        <dbReference type="Proteomes" id="UP000274822"/>
    </source>
</evidence>
<evidence type="ECO:0000256" key="1">
    <source>
        <dbReference type="SAM" id="MobiDB-lite"/>
    </source>
</evidence>
<dbReference type="Proteomes" id="UP000274822">
    <property type="component" value="Unassembled WGS sequence"/>
</dbReference>
<evidence type="ECO:0000313" key="2">
    <source>
        <dbReference type="EMBL" id="RUS30037.1"/>
    </source>
</evidence>
<name>A0A433QJS8_9FUNG</name>
<comment type="caution">
    <text evidence="2">The sequence shown here is derived from an EMBL/GenBank/DDBJ whole genome shotgun (WGS) entry which is preliminary data.</text>
</comment>
<feature type="compositionally biased region" description="Polar residues" evidence="1">
    <location>
        <begin position="17"/>
        <end position="26"/>
    </location>
</feature>
<gene>
    <name evidence="2" type="ORF">BC938DRAFT_479924</name>
</gene>
<dbReference type="AlphaFoldDB" id="A0A433QJS8"/>
<protein>
    <submittedName>
        <fullName evidence="2">Uncharacterized protein</fullName>
    </submittedName>
</protein>
<accession>A0A433QJS8</accession>
<feature type="region of interest" description="Disordered" evidence="1">
    <location>
        <begin position="1"/>
        <end position="30"/>
    </location>
</feature>
<reference evidence="2 3" key="1">
    <citation type="journal article" date="2018" name="New Phytol.">
        <title>Phylogenomics of Endogonaceae and evolution of mycorrhizas within Mucoromycota.</title>
        <authorList>
            <person name="Chang Y."/>
            <person name="Desiro A."/>
            <person name="Na H."/>
            <person name="Sandor L."/>
            <person name="Lipzen A."/>
            <person name="Clum A."/>
            <person name="Barry K."/>
            <person name="Grigoriev I.V."/>
            <person name="Martin F.M."/>
            <person name="Stajich J.E."/>
            <person name="Smith M.E."/>
            <person name="Bonito G."/>
            <person name="Spatafora J.W."/>
        </authorList>
    </citation>
    <scope>NUCLEOTIDE SEQUENCE [LARGE SCALE GENOMIC DNA]</scope>
    <source>
        <strain evidence="2 3">AD002</strain>
    </source>
</reference>
<organism evidence="2 3">
    <name type="scientific">Jimgerdemannia flammicorona</name>
    <dbReference type="NCBI Taxonomy" id="994334"/>
    <lineage>
        <taxon>Eukaryota</taxon>
        <taxon>Fungi</taxon>
        <taxon>Fungi incertae sedis</taxon>
        <taxon>Mucoromycota</taxon>
        <taxon>Mucoromycotina</taxon>
        <taxon>Endogonomycetes</taxon>
        <taxon>Endogonales</taxon>
        <taxon>Endogonaceae</taxon>
        <taxon>Jimgerdemannia</taxon>
    </lineage>
</organism>
<sequence length="64" mass="7321">MLEVDAVSEEGWRETQDVNQSVQTNKPHAFTLPHHLVSDRMYEMGKASKGPRFPGIIPRKVCRD</sequence>
<keyword evidence="3" id="KW-1185">Reference proteome</keyword>